<dbReference type="InterPro" id="IPR002145">
    <property type="entry name" value="CopG"/>
</dbReference>
<dbReference type="Pfam" id="PF01402">
    <property type="entry name" value="RHH_1"/>
    <property type="match status" value="1"/>
</dbReference>
<dbReference type="PANTHER" id="PTHR36215">
    <property type="entry name" value="BLL4998 PROTEIN"/>
    <property type="match status" value="1"/>
</dbReference>
<reference evidence="2 3" key="1">
    <citation type="journal article" date="2012" name="J. Bacteriol.">
        <title>Complete genome sequence of strain 1860, a crenarchaeon of the genus pyrobaculum able to grow with various electron acceptors.</title>
        <authorList>
            <person name="Mardanov A.V."/>
            <person name="Gumerov V.M."/>
            <person name="Slobodkina G.B."/>
            <person name="Beletsky A.V."/>
            <person name="Bonch-Osmolovskaya E.A."/>
            <person name="Ravin N.V."/>
            <person name="Skryabin K.G."/>
        </authorList>
    </citation>
    <scope>NUCLEOTIDE SEQUENCE [LARGE SCALE GENOMIC DNA]</scope>
    <source>
        <strain evidence="2 3">1860</strain>
    </source>
</reference>
<dbReference type="GO" id="GO:0006355">
    <property type="term" value="P:regulation of DNA-templated transcription"/>
    <property type="evidence" value="ECO:0007669"/>
    <property type="project" value="InterPro"/>
</dbReference>
<dbReference type="CDD" id="cd22231">
    <property type="entry name" value="RHH_NikR_HicB-like"/>
    <property type="match status" value="1"/>
</dbReference>
<sequence length="55" mass="6274">MDKSREKMILISFHIPQPYLEALDELVKAGAYPSRSEAIRAALRELLARYKLDGV</sequence>
<dbReference type="SUPFAM" id="SSF47598">
    <property type="entry name" value="Ribbon-helix-helix"/>
    <property type="match status" value="1"/>
</dbReference>
<keyword evidence="3" id="KW-1185">Reference proteome</keyword>
<accession>G7VFL0</accession>
<dbReference type="EMBL" id="CP003098">
    <property type="protein sequence ID" value="AET34216.1"/>
    <property type="molecule type" value="Genomic_DNA"/>
</dbReference>
<dbReference type="HOGENOM" id="CLU_202919_1_0_2"/>
<gene>
    <name evidence="2" type="ORF">P186_2840</name>
</gene>
<dbReference type="eggNOG" id="arCOG01009">
    <property type="taxonomic scope" value="Archaea"/>
</dbReference>
<organism evidence="2 3">
    <name type="scientific">Pyrobaculum ferrireducens</name>
    <dbReference type="NCBI Taxonomy" id="1104324"/>
    <lineage>
        <taxon>Archaea</taxon>
        <taxon>Thermoproteota</taxon>
        <taxon>Thermoprotei</taxon>
        <taxon>Thermoproteales</taxon>
        <taxon>Thermoproteaceae</taxon>
        <taxon>Pyrobaculum</taxon>
    </lineage>
</organism>
<dbReference type="KEGG" id="pyr:P186_2840"/>
<dbReference type="GeneID" id="11594439"/>
<dbReference type="Gene3D" id="1.10.1220.10">
    <property type="entry name" value="Met repressor-like"/>
    <property type="match status" value="1"/>
</dbReference>
<dbReference type="BioCyc" id="PSP1104324:GJSN-2778-MONOMER"/>
<dbReference type="Proteomes" id="UP000005867">
    <property type="component" value="Chromosome"/>
</dbReference>
<evidence type="ECO:0000313" key="2">
    <source>
        <dbReference type="EMBL" id="AET34216.1"/>
    </source>
</evidence>
<name>G7VFL0_9CREN</name>
<evidence type="ECO:0000259" key="1">
    <source>
        <dbReference type="Pfam" id="PF01402"/>
    </source>
</evidence>
<proteinExistence type="predicted"/>
<dbReference type="AlphaFoldDB" id="G7VFL0"/>
<evidence type="ECO:0000313" key="3">
    <source>
        <dbReference type="Proteomes" id="UP000005867"/>
    </source>
</evidence>
<protein>
    <recommendedName>
        <fullName evidence="1">Ribbon-helix-helix protein CopG domain-containing protein</fullName>
    </recommendedName>
</protein>
<dbReference type="PANTHER" id="PTHR36215:SF1">
    <property type="entry name" value="BLL4998 PROTEIN"/>
    <property type="match status" value="1"/>
</dbReference>
<dbReference type="InterPro" id="IPR010985">
    <property type="entry name" value="Ribbon_hlx_hlx"/>
</dbReference>
<dbReference type="InterPro" id="IPR013321">
    <property type="entry name" value="Arc_rbn_hlx_hlx"/>
</dbReference>
<feature type="domain" description="Ribbon-helix-helix protein CopG" evidence="1">
    <location>
        <begin position="11"/>
        <end position="50"/>
    </location>
</feature>
<dbReference type="RefSeq" id="WP_014290041.1">
    <property type="nucleotide sequence ID" value="NC_016645.1"/>
</dbReference>
<dbReference type="STRING" id="1104324.P186_2840"/>